<dbReference type="SMART" id="SM00408">
    <property type="entry name" value="IGc2"/>
    <property type="match status" value="2"/>
</dbReference>
<dbReference type="FunFam" id="2.60.40.10:FF:000761">
    <property type="entry name" value="palladin isoform X2"/>
    <property type="match status" value="1"/>
</dbReference>
<dbReference type="RefSeq" id="XP_020012284.1">
    <property type="nucleotide sequence ID" value="XM_020156695.1"/>
</dbReference>
<reference evidence="3" key="1">
    <citation type="submission" date="2025-08" db="UniProtKB">
        <authorList>
            <consortium name="RefSeq"/>
        </authorList>
    </citation>
    <scope>IDENTIFICATION</scope>
    <source>
        <tissue evidence="3">Leukocyte</tissue>
    </source>
</reference>
<dbReference type="FunFam" id="2.60.40.10:FF:000612">
    <property type="entry name" value="palladin isoform X1"/>
    <property type="match status" value="1"/>
</dbReference>
<dbReference type="AlphaFoldDB" id="A0A8B7TXS9"/>
<dbReference type="PROSITE" id="PS50835">
    <property type="entry name" value="IG_LIKE"/>
    <property type="match status" value="2"/>
</dbReference>
<dbReference type="InterPro" id="IPR007110">
    <property type="entry name" value="Ig-like_dom"/>
</dbReference>
<dbReference type="Gene3D" id="2.60.40.10">
    <property type="entry name" value="Immunoglobulins"/>
    <property type="match status" value="2"/>
</dbReference>
<organism evidence="3">
    <name type="scientific">Castor canadensis</name>
    <name type="common">American beaver</name>
    <dbReference type="NCBI Taxonomy" id="51338"/>
    <lineage>
        <taxon>Eukaryota</taxon>
        <taxon>Metazoa</taxon>
        <taxon>Chordata</taxon>
        <taxon>Craniata</taxon>
        <taxon>Vertebrata</taxon>
        <taxon>Euteleostomi</taxon>
        <taxon>Mammalia</taxon>
        <taxon>Eutheria</taxon>
        <taxon>Euarchontoglires</taxon>
        <taxon>Glires</taxon>
        <taxon>Rodentia</taxon>
        <taxon>Castorimorpha</taxon>
        <taxon>Castoridae</taxon>
        <taxon>Castor</taxon>
    </lineage>
</organism>
<evidence type="ECO:0000259" key="2">
    <source>
        <dbReference type="PROSITE" id="PS50835"/>
    </source>
</evidence>
<dbReference type="InterPro" id="IPR036179">
    <property type="entry name" value="Ig-like_dom_sf"/>
</dbReference>
<dbReference type="GO" id="GO:0004674">
    <property type="term" value="F:protein serine/threonine kinase activity"/>
    <property type="evidence" value="ECO:0007669"/>
    <property type="project" value="UniProtKB-KW"/>
</dbReference>
<feature type="domain" description="Ig-like" evidence="2">
    <location>
        <begin position="1"/>
        <end position="87"/>
    </location>
</feature>
<dbReference type="CDD" id="cd05892">
    <property type="entry name" value="IgI_Myotilin_C"/>
    <property type="match status" value="1"/>
</dbReference>
<evidence type="ECO:0000313" key="3">
    <source>
        <dbReference type="RefSeq" id="XP_020012284.1"/>
    </source>
</evidence>
<dbReference type="OrthoDB" id="6612025at2759"/>
<dbReference type="InterPro" id="IPR013098">
    <property type="entry name" value="Ig_I-set"/>
</dbReference>
<dbReference type="KEGG" id="ccan:109681806"/>
<dbReference type="InterPro" id="IPR013783">
    <property type="entry name" value="Ig-like_fold"/>
</dbReference>
<gene>
    <name evidence="3" type="primary">LOC109681806</name>
</gene>
<name>A0A8B7TXS9_CASCN</name>
<dbReference type="PANTHER" id="PTHR47633">
    <property type="entry name" value="IMMUNOGLOBULIN"/>
    <property type="match status" value="1"/>
</dbReference>
<dbReference type="Pfam" id="PF07679">
    <property type="entry name" value="I-set"/>
    <property type="match status" value="2"/>
</dbReference>
<proteinExistence type="predicted"/>
<dbReference type="InterPro" id="IPR003599">
    <property type="entry name" value="Ig_sub"/>
</dbReference>
<sequence>MALLDEKLCNMNVCQPRVSGLPTPDLSWQLDGKPIRPDSAHKSSCSCENGVHSLIIEPVTSRDAGIYTCIATNRAGQNSFSLELVVAAKEAHKPPVFIEKLQNTGVADGYPVRLECRVAGVPPPQIFWKKENESLTHSTDRVSMHQDNHGYICLLIQGATKEDAGWYTVSAKNEAGIVSCTARLDVYISQH</sequence>
<dbReference type="PANTHER" id="PTHR47633:SF3">
    <property type="entry name" value="STRIATED MUSCLE PREFERENTIALLY EXPRESSED PROTEIN KINASE"/>
    <property type="match status" value="1"/>
</dbReference>
<accession>A0A8B7TXS9</accession>
<dbReference type="SMART" id="SM00409">
    <property type="entry name" value="IG"/>
    <property type="match status" value="2"/>
</dbReference>
<dbReference type="InterPro" id="IPR003598">
    <property type="entry name" value="Ig_sub2"/>
</dbReference>
<protein>
    <submittedName>
        <fullName evidence="3">Palladin-like</fullName>
    </submittedName>
</protein>
<dbReference type="SUPFAM" id="SSF48726">
    <property type="entry name" value="Immunoglobulin"/>
    <property type="match status" value="2"/>
</dbReference>
<keyword evidence="1" id="KW-1015">Disulfide bond</keyword>
<evidence type="ECO:0000256" key="1">
    <source>
        <dbReference type="ARBA" id="ARBA00023157"/>
    </source>
</evidence>
<feature type="domain" description="Ig-like" evidence="2">
    <location>
        <begin position="94"/>
        <end position="185"/>
    </location>
</feature>